<dbReference type="GO" id="GO:0033178">
    <property type="term" value="C:proton-transporting two-sector ATPase complex, catalytic domain"/>
    <property type="evidence" value="ECO:0007669"/>
    <property type="project" value="InterPro"/>
</dbReference>
<dbReference type="GO" id="GO:0042777">
    <property type="term" value="P:proton motive force-driven plasma membrane ATP synthesis"/>
    <property type="evidence" value="ECO:0007669"/>
    <property type="project" value="UniProtKB-UniRule"/>
</dbReference>
<feature type="coiled-coil region" evidence="8">
    <location>
        <begin position="19"/>
        <end position="53"/>
    </location>
</feature>
<evidence type="ECO:0000313" key="9">
    <source>
        <dbReference type="EMBL" id="HET21977.1"/>
    </source>
</evidence>
<comment type="subcellular location">
    <subcellularLocation>
        <location evidence="7">Cell membrane</location>
        <topology evidence="7">Peripheral membrane protein</topology>
    </subcellularLocation>
</comment>
<evidence type="ECO:0000256" key="8">
    <source>
        <dbReference type="SAM" id="Coils"/>
    </source>
</evidence>
<comment type="similarity">
    <text evidence="1 7">Belongs to the V-ATPase E subunit family.</text>
</comment>
<dbReference type="AlphaFoldDB" id="A0A7C2N808"/>
<dbReference type="NCBIfam" id="NF002629">
    <property type="entry name" value="PRK02292.1"/>
    <property type="match status" value="1"/>
</dbReference>
<organism evidence="9">
    <name type="scientific">Archaeoglobus fulgidus</name>
    <dbReference type="NCBI Taxonomy" id="2234"/>
    <lineage>
        <taxon>Archaea</taxon>
        <taxon>Methanobacteriati</taxon>
        <taxon>Methanobacteriota</taxon>
        <taxon>Archaeoglobi</taxon>
        <taxon>Archaeoglobales</taxon>
        <taxon>Archaeoglobaceae</taxon>
        <taxon>Archaeoglobus</taxon>
    </lineage>
</organism>
<evidence type="ECO:0000256" key="4">
    <source>
        <dbReference type="ARBA" id="ARBA00023065"/>
    </source>
</evidence>
<dbReference type="Gene3D" id="3.30.2320.30">
    <property type="entry name" value="ATP synthase, E subunit, C-terminal"/>
    <property type="match status" value="1"/>
</dbReference>
<reference evidence="9" key="1">
    <citation type="journal article" date="2020" name="mSystems">
        <title>Genome- and Community-Level Interaction Insights into Carbon Utilization and Element Cycling Functions of Hydrothermarchaeota in Hydrothermal Sediment.</title>
        <authorList>
            <person name="Zhou Z."/>
            <person name="Liu Y."/>
            <person name="Xu W."/>
            <person name="Pan J."/>
            <person name="Luo Z.H."/>
            <person name="Li M."/>
        </authorList>
    </citation>
    <scope>NUCLEOTIDE SEQUENCE [LARGE SCALE GENOMIC DNA]</scope>
    <source>
        <strain evidence="9">SpSt-12</strain>
    </source>
</reference>
<evidence type="ECO:0000256" key="7">
    <source>
        <dbReference type="HAMAP-Rule" id="MF_00311"/>
    </source>
</evidence>
<comment type="function">
    <text evidence="7">Component of the A-type ATP synthase that produces ATP from ADP in the presence of a proton gradient across the membrane.</text>
</comment>
<dbReference type="GO" id="GO:0046933">
    <property type="term" value="F:proton-transporting ATP synthase activity, rotational mechanism"/>
    <property type="evidence" value="ECO:0007669"/>
    <property type="project" value="UniProtKB-UniRule"/>
</dbReference>
<keyword evidence="6 7" id="KW-0066">ATP synthesis</keyword>
<dbReference type="GO" id="GO:0046961">
    <property type="term" value="F:proton-transporting ATPase activity, rotational mechanism"/>
    <property type="evidence" value="ECO:0007669"/>
    <property type="project" value="InterPro"/>
</dbReference>
<name>A0A7C2N808_ARCFL</name>
<accession>A0A7C2N808</accession>
<dbReference type="Gene3D" id="1.20.5.620">
    <property type="entry name" value="F1F0 ATP synthase subunit B, membrane domain"/>
    <property type="match status" value="1"/>
</dbReference>
<comment type="caution">
    <text evidence="9">The sequence shown here is derived from an EMBL/GenBank/DDBJ whole genome shotgun (WGS) entry which is preliminary data.</text>
</comment>
<keyword evidence="5 7" id="KW-0472">Membrane</keyword>
<dbReference type="GO" id="GO:0005886">
    <property type="term" value="C:plasma membrane"/>
    <property type="evidence" value="ECO:0007669"/>
    <property type="project" value="UniProtKB-SubCell"/>
</dbReference>
<evidence type="ECO:0000256" key="3">
    <source>
        <dbReference type="ARBA" id="ARBA00022781"/>
    </source>
</evidence>
<dbReference type="Pfam" id="PF01991">
    <property type="entry name" value="vATP-synt_E"/>
    <property type="match status" value="1"/>
</dbReference>
<dbReference type="InterPro" id="IPR038495">
    <property type="entry name" value="ATPase_E_C"/>
</dbReference>
<dbReference type="HAMAP" id="MF_00311">
    <property type="entry name" value="ATP_synth_E_arch"/>
    <property type="match status" value="1"/>
</dbReference>
<keyword evidence="8" id="KW-0175">Coiled coil</keyword>
<dbReference type="InterPro" id="IPR002842">
    <property type="entry name" value="ATPase_V1_Esu"/>
</dbReference>
<protein>
    <recommendedName>
        <fullName evidence="7">A-type ATP synthase subunit E</fullName>
    </recommendedName>
</protein>
<dbReference type="GO" id="GO:0005524">
    <property type="term" value="F:ATP binding"/>
    <property type="evidence" value="ECO:0007669"/>
    <property type="project" value="UniProtKB-UniRule"/>
</dbReference>
<keyword evidence="2 7" id="KW-0813">Transport</keyword>
<dbReference type="SUPFAM" id="SSF160527">
    <property type="entry name" value="V-type ATPase subunit E-like"/>
    <property type="match status" value="1"/>
</dbReference>
<keyword evidence="7" id="KW-1003">Cell membrane</keyword>
<evidence type="ECO:0000256" key="2">
    <source>
        <dbReference type="ARBA" id="ARBA00022448"/>
    </source>
</evidence>
<evidence type="ECO:0000256" key="5">
    <source>
        <dbReference type="ARBA" id="ARBA00023136"/>
    </source>
</evidence>
<evidence type="ECO:0000256" key="1">
    <source>
        <dbReference type="ARBA" id="ARBA00005901"/>
    </source>
</evidence>
<evidence type="ECO:0000256" key="6">
    <source>
        <dbReference type="ARBA" id="ARBA00023310"/>
    </source>
</evidence>
<gene>
    <name evidence="7" type="primary">atpE</name>
    <name evidence="9" type="ORF">ENN70_07980</name>
</gene>
<keyword evidence="3 7" id="KW-0375">Hydrogen ion transport</keyword>
<proteinExistence type="inferred from homology"/>
<sequence length="188" mass="21652">MPLEPVLEEIQKRGEETVKKIKEETVKETEKIIEEARREAEEILRRARYEAEKDGEALRKQELSAVTLEMKRLLLNKQKEIVEQVFDLLRQKVQQMDEGTRKEIIKKMLSKNATSGMVVYSRKEDEKIVKDAVGELNLNLSYGGNIECIGGIVLEDPSGEIRINLTFDELLNQVYEQKLAETSKVLFG</sequence>
<dbReference type="EMBL" id="DSCQ01000104">
    <property type="protein sequence ID" value="HET21977.1"/>
    <property type="molecule type" value="Genomic_DNA"/>
</dbReference>
<comment type="subunit">
    <text evidence="7">Has multiple subunits with at least A(3), B(3), C, D, E, F, H, I and proteolipid K(x).</text>
</comment>
<keyword evidence="4 7" id="KW-0406">Ion transport</keyword>